<name>A0ABR8SF17_9BURK</name>
<comment type="caution">
    <text evidence="2">The sequence shown here is derived from an EMBL/GenBank/DDBJ whole genome shotgun (WGS) entry which is preliminary data.</text>
</comment>
<accession>A0ABR8SF17</accession>
<dbReference type="Proteomes" id="UP000634919">
    <property type="component" value="Unassembled WGS sequence"/>
</dbReference>
<dbReference type="InterPro" id="IPR036465">
    <property type="entry name" value="vWFA_dom_sf"/>
</dbReference>
<dbReference type="EMBL" id="JACSQK010000009">
    <property type="protein sequence ID" value="MBD7962025.1"/>
    <property type="molecule type" value="Genomic_DNA"/>
</dbReference>
<keyword evidence="3" id="KW-1185">Reference proteome</keyword>
<dbReference type="Pfam" id="PF13519">
    <property type="entry name" value="VWA_2"/>
    <property type="match status" value="1"/>
</dbReference>
<gene>
    <name evidence="2" type="ORF">H9646_16260</name>
</gene>
<sequence length="210" mass="23481">MVGRDTNTTRKGRRQGTISRSLDWAATLASKGQGVLGVQHLHYRRQPAGTQTTHFVLLDLSASMLRGQKLAWAKGCLLALTAMFYRSRDHMAVIGFAGQQAQWLQNPARVPAFNEHWIAPLRGGGATPIQSAIDAVNAELKRHGPDRHACIWLLTDGRFDPLPARPEHIEECYVIDFEEDVVTLERCRRLAQQWQGHLLPASQFGCRSAH</sequence>
<feature type="domain" description="VWFA" evidence="1">
    <location>
        <begin position="56"/>
        <end position="157"/>
    </location>
</feature>
<organism evidence="2 3">
    <name type="scientific">Comamonas avium</name>
    <dbReference type="NCBI Taxonomy" id="2762231"/>
    <lineage>
        <taxon>Bacteria</taxon>
        <taxon>Pseudomonadati</taxon>
        <taxon>Pseudomonadota</taxon>
        <taxon>Betaproteobacteria</taxon>
        <taxon>Burkholderiales</taxon>
        <taxon>Comamonadaceae</taxon>
        <taxon>Comamonas</taxon>
    </lineage>
</organism>
<proteinExistence type="predicted"/>
<dbReference type="RefSeq" id="WP_191724445.1">
    <property type="nucleotide sequence ID" value="NZ_JACSQK010000009.1"/>
</dbReference>
<dbReference type="SUPFAM" id="SSF53300">
    <property type="entry name" value="vWA-like"/>
    <property type="match status" value="1"/>
</dbReference>
<reference evidence="2 3" key="1">
    <citation type="submission" date="2020-08" db="EMBL/GenBank/DDBJ databases">
        <title>A Genomic Blueprint of the Chicken Gut Microbiome.</title>
        <authorList>
            <person name="Gilroy R."/>
            <person name="Ravi A."/>
            <person name="Getino M."/>
            <person name="Pursley I."/>
            <person name="Horton D.L."/>
            <person name="Alikhan N.-F."/>
            <person name="Baker D."/>
            <person name="Gharbi K."/>
            <person name="Hall N."/>
            <person name="Watson M."/>
            <person name="Adriaenssens E.M."/>
            <person name="Foster-Nyarko E."/>
            <person name="Jarju S."/>
            <person name="Secka A."/>
            <person name="Antonio M."/>
            <person name="Oren A."/>
            <person name="Chaudhuri R."/>
            <person name="La Ragione R.M."/>
            <person name="Hildebrand F."/>
            <person name="Pallen M.J."/>
        </authorList>
    </citation>
    <scope>NUCLEOTIDE SEQUENCE [LARGE SCALE GENOMIC DNA]</scope>
    <source>
        <strain evidence="2 3">Sa2CVA6</strain>
    </source>
</reference>
<evidence type="ECO:0000313" key="3">
    <source>
        <dbReference type="Proteomes" id="UP000634919"/>
    </source>
</evidence>
<protein>
    <submittedName>
        <fullName evidence="2">VWA domain-containing protein</fullName>
    </submittedName>
</protein>
<evidence type="ECO:0000259" key="1">
    <source>
        <dbReference type="Pfam" id="PF13519"/>
    </source>
</evidence>
<evidence type="ECO:0000313" key="2">
    <source>
        <dbReference type="EMBL" id="MBD7962025.1"/>
    </source>
</evidence>
<dbReference type="InterPro" id="IPR002035">
    <property type="entry name" value="VWF_A"/>
</dbReference>
<dbReference type="Gene3D" id="3.40.50.410">
    <property type="entry name" value="von Willebrand factor, type A domain"/>
    <property type="match status" value="1"/>
</dbReference>